<evidence type="ECO:0000256" key="6">
    <source>
        <dbReference type="SAM" id="Phobius"/>
    </source>
</evidence>
<dbReference type="InterPro" id="IPR006480">
    <property type="entry name" value="Phage_holin_4_1"/>
</dbReference>
<feature type="transmembrane region" description="Helical" evidence="6">
    <location>
        <begin position="76"/>
        <end position="96"/>
    </location>
</feature>
<keyword evidence="4 6" id="KW-0472">Membrane</keyword>
<evidence type="ECO:0000256" key="1">
    <source>
        <dbReference type="ARBA" id="ARBA00004141"/>
    </source>
</evidence>
<comment type="similarity">
    <text evidence="5">Belongs to the bacteriophage holin family. Cp-1 holin subfamily.</text>
</comment>
<dbReference type="GO" id="GO:0016020">
    <property type="term" value="C:membrane"/>
    <property type="evidence" value="ECO:0007669"/>
    <property type="project" value="UniProtKB-SubCell"/>
</dbReference>
<protein>
    <submittedName>
        <fullName evidence="7">Phage holin family protein</fullName>
    </submittedName>
</protein>
<evidence type="ECO:0000256" key="5">
    <source>
        <dbReference type="ARBA" id="ARBA00023600"/>
    </source>
</evidence>
<evidence type="ECO:0000256" key="4">
    <source>
        <dbReference type="ARBA" id="ARBA00023136"/>
    </source>
</evidence>
<comment type="subcellular location">
    <subcellularLocation>
        <location evidence="1">Membrane</location>
        <topology evidence="1">Multi-pass membrane protein</topology>
    </subcellularLocation>
</comment>
<comment type="caution">
    <text evidence="7">The sequence shown here is derived from an EMBL/GenBank/DDBJ whole genome shotgun (WGS) entry which is preliminary data.</text>
</comment>
<reference evidence="7" key="1">
    <citation type="submission" date="2023-08" db="EMBL/GenBank/DDBJ databases">
        <title>Genomic characterization of piscicolin 126 produced by Carnobacterium maltaromaticum CM22 strain isolated from salmon (Salmo salar).</title>
        <authorList>
            <person name="Gonzalez-Gragera E."/>
            <person name="Garcia-Lopez J.D."/>
            <person name="Teso-Perez C."/>
            <person name="Gimenez-Hernandez I."/>
            <person name="Peralta-Sanchez J.M."/>
            <person name="Valdivia E."/>
            <person name="Montalban-Lopez M."/>
            <person name="Martin-Platero A.M."/>
            <person name="Banos A."/>
            <person name="Martinez-Bueno M."/>
        </authorList>
    </citation>
    <scope>NUCLEOTIDE SEQUENCE</scope>
    <source>
        <strain evidence="7">CM22</strain>
    </source>
</reference>
<dbReference type="Proteomes" id="UP001290462">
    <property type="component" value="Unassembled WGS sequence"/>
</dbReference>
<dbReference type="NCBIfam" id="TIGR01593">
    <property type="entry name" value="holin_tox_secr"/>
    <property type="match status" value="1"/>
</dbReference>
<evidence type="ECO:0000256" key="3">
    <source>
        <dbReference type="ARBA" id="ARBA00022989"/>
    </source>
</evidence>
<organism evidence="7 8">
    <name type="scientific">Carnobacterium maltaromaticum</name>
    <name type="common">Carnobacterium piscicola</name>
    <dbReference type="NCBI Taxonomy" id="2751"/>
    <lineage>
        <taxon>Bacteria</taxon>
        <taxon>Bacillati</taxon>
        <taxon>Bacillota</taxon>
        <taxon>Bacilli</taxon>
        <taxon>Lactobacillales</taxon>
        <taxon>Carnobacteriaceae</taxon>
        <taxon>Carnobacterium</taxon>
    </lineage>
</organism>
<gene>
    <name evidence="7" type="ORF">RAK27_16710</name>
</gene>
<dbReference type="RefSeq" id="WP_201730449.1">
    <property type="nucleotide sequence ID" value="NZ_CAJGUR010000010.1"/>
</dbReference>
<keyword evidence="2 6" id="KW-0812">Transmembrane</keyword>
<dbReference type="AlphaFoldDB" id="A0AAW9KAX9"/>
<name>A0AAW9KAX9_CARML</name>
<dbReference type="EMBL" id="JAVBVO010000005">
    <property type="protein sequence ID" value="MDZ5760281.1"/>
    <property type="molecule type" value="Genomic_DNA"/>
</dbReference>
<evidence type="ECO:0000256" key="2">
    <source>
        <dbReference type="ARBA" id="ARBA00022692"/>
    </source>
</evidence>
<keyword evidence="3 6" id="KW-1133">Transmembrane helix</keyword>
<evidence type="ECO:0000313" key="8">
    <source>
        <dbReference type="Proteomes" id="UP001290462"/>
    </source>
</evidence>
<proteinExistence type="inferred from homology"/>
<feature type="transmembrane region" description="Helical" evidence="6">
    <location>
        <begin position="49"/>
        <end position="70"/>
    </location>
</feature>
<sequence>MFTNILQEIGAFLFGGSMPILRVYLLAVFIDLVTGYIKALKNHNWRSAINCWGILTKLTTIFAIISAAILDAIGPFFGIQIPINIALWATGFLILYEIGSILENFGEMGIKLGFIKKYLGIFTDQMNGKEEDK</sequence>
<accession>A0AAW9KAX9</accession>
<dbReference type="Pfam" id="PF05105">
    <property type="entry name" value="Phage_holin_4_1"/>
    <property type="match status" value="1"/>
</dbReference>
<evidence type="ECO:0000313" key="7">
    <source>
        <dbReference type="EMBL" id="MDZ5760281.1"/>
    </source>
</evidence>